<gene>
    <name evidence="6" type="ORF">CANARDRAFT_173903</name>
</gene>
<protein>
    <recommendedName>
        <fullName evidence="5">Nudix hydrolase domain-containing protein</fullName>
    </recommendedName>
</protein>
<evidence type="ECO:0000256" key="3">
    <source>
        <dbReference type="ARBA" id="ARBA00022801"/>
    </source>
</evidence>
<dbReference type="SUPFAM" id="SSF55811">
    <property type="entry name" value="Nudix"/>
    <property type="match status" value="1"/>
</dbReference>
<dbReference type="PANTHER" id="PTHR12629:SF0">
    <property type="entry name" value="DIPHOSPHOINOSITOL-POLYPHOSPHATE DIPHOSPHATASE"/>
    <property type="match status" value="1"/>
</dbReference>
<keyword evidence="7" id="KW-1185">Reference proteome</keyword>
<dbReference type="EMBL" id="KV453847">
    <property type="protein sequence ID" value="ODV88040.1"/>
    <property type="molecule type" value="Genomic_DNA"/>
</dbReference>
<dbReference type="CDD" id="cd04666">
    <property type="entry name" value="NUDIX_DIPP2_like_Nudt4"/>
    <property type="match status" value="1"/>
</dbReference>
<organism evidence="6 7">
    <name type="scientific">[Candida] arabinofermentans NRRL YB-2248</name>
    <dbReference type="NCBI Taxonomy" id="983967"/>
    <lineage>
        <taxon>Eukaryota</taxon>
        <taxon>Fungi</taxon>
        <taxon>Dikarya</taxon>
        <taxon>Ascomycota</taxon>
        <taxon>Saccharomycotina</taxon>
        <taxon>Pichiomycetes</taxon>
        <taxon>Pichiales</taxon>
        <taxon>Pichiaceae</taxon>
        <taxon>Ogataea</taxon>
        <taxon>Ogataea/Candida clade</taxon>
    </lineage>
</organism>
<comment type="cofactor">
    <cofactor evidence="1">
        <name>Mg(2+)</name>
        <dbReference type="ChEBI" id="CHEBI:18420"/>
    </cofactor>
</comment>
<name>A0A1E4T8F3_9ASCO</name>
<dbReference type="GO" id="GO:1901911">
    <property type="term" value="P:adenosine 5'-(hexahydrogen pentaphosphate) catabolic process"/>
    <property type="evidence" value="ECO:0007669"/>
    <property type="project" value="TreeGrafter"/>
</dbReference>
<dbReference type="InterPro" id="IPR047198">
    <property type="entry name" value="DDP-like_NUDIX"/>
</dbReference>
<evidence type="ECO:0000313" key="7">
    <source>
        <dbReference type="Proteomes" id="UP000094801"/>
    </source>
</evidence>
<dbReference type="GO" id="GO:0008486">
    <property type="term" value="F:diphosphoinositol-polyphosphate diphosphatase activity"/>
    <property type="evidence" value="ECO:0007669"/>
    <property type="project" value="TreeGrafter"/>
</dbReference>
<dbReference type="GO" id="GO:0034431">
    <property type="term" value="F:bis(5'-adenosyl)-hexaphosphatase activity"/>
    <property type="evidence" value="ECO:0007669"/>
    <property type="project" value="TreeGrafter"/>
</dbReference>
<dbReference type="GO" id="GO:0000298">
    <property type="term" value="F:endopolyphosphatase activity"/>
    <property type="evidence" value="ECO:0007669"/>
    <property type="project" value="TreeGrafter"/>
</dbReference>
<dbReference type="GO" id="GO:0005737">
    <property type="term" value="C:cytoplasm"/>
    <property type="evidence" value="ECO:0007669"/>
    <property type="project" value="TreeGrafter"/>
</dbReference>
<dbReference type="Proteomes" id="UP000094801">
    <property type="component" value="Unassembled WGS sequence"/>
</dbReference>
<dbReference type="Pfam" id="PF00293">
    <property type="entry name" value="NUDIX"/>
    <property type="match status" value="1"/>
</dbReference>
<dbReference type="GO" id="GO:0005634">
    <property type="term" value="C:nucleus"/>
    <property type="evidence" value="ECO:0007669"/>
    <property type="project" value="TreeGrafter"/>
</dbReference>
<evidence type="ECO:0000256" key="2">
    <source>
        <dbReference type="ARBA" id="ARBA00022723"/>
    </source>
</evidence>
<dbReference type="STRING" id="983967.A0A1E4T8F3"/>
<evidence type="ECO:0000256" key="4">
    <source>
        <dbReference type="ARBA" id="ARBA00022842"/>
    </source>
</evidence>
<feature type="domain" description="Nudix hydrolase" evidence="5">
    <location>
        <begin position="49"/>
        <end position="197"/>
    </location>
</feature>
<dbReference type="InterPro" id="IPR015797">
    <property type="entry name" value="NUDIX_hydrolase-like_dom_sf"/>
</dbReference>
<evidence type="ECO:0000313" key="6">
    <source>
        <dbReference type="EMBL" id="ODV88040.1"/>
    </source>
</evidence>
<dbReference type="GO" id="GO:1901909">
    <property type="term" value="P:diadenosine hexaphosphate catabolic process"/>
    <property type="evidence" value="ECO:0007669"/>
    <property type="project" value="TreeGrafter"/>
</dbReference>
<sequence length="227" mass="26460">MDLLPTEDKYFVDLESCNNDDSLDDELHFLKTKTAREGREIQVYNSKTYARLVSGCVVLNSTHDKLLMISSSKHIDNWVIPKGGIEYDEVGNFKLTARRETWEEAGVLGKILKKLPVVEDHRFLKSDNVDKTFKNIDLHINGSKIPRSEFHFYEMELTELCNEWPEGNKRKRKWCTYEEAKHELIKSNRPELIEALNDSRIAKDCVKIKLDEHSNQLLDAQPETDDY</sequence>
<reference evidence="7" key="1">
    <citation type="submission" date="2016-04" db="EMBL/GenBank/DDBJ databases">
        <title>Comparative genomics of biotechnologically important yeasts.</title>
        <authorList>
            <consortium name="DOE Joint Genome Institute"/>
            <person name="Riley R."/>
            <person name="Haridas S."/>
            <person name="Wolfe K.H."/>
            <person name="Lopes M.R."/>
            <person name="Hittinger C.T."/>
            <person name="Goker M."/>
            <person name="Salamov A."/>
            <person name="Wisecaver J."/>
            <person name="Long T.M."/>
            <person name="Aerts A.L."/>
            <person name="Barry K."/>
            <person name="Choi C."/>
            <person name="Clum A."/>
            <person name="Coughlan A.Y."/>
            <person name="Deshpande S."/>
            <person name="Douglass A.P."/>
            <person name="Hanson S.J."/>
            <person name="Klenk H.-P."/>
            <person name="Labutti K."/>
            <person name="Lapidus A."/>
            <person name="Lindquist E."/>
            <person name="Lipzen A."/>
            <person name="Meier-Kolthoff J.P."/>
            <person name="Ohm R.A."/>
            <person name="Otillar R.P."/>
            <person name="Pangilinan J."/>
            <person name="Peng Y."/>
            <person name="Rokas A."/>
            <person name="Rosa C.A."/>
            <person name="Scheuner C."/>
            <person name="Sibirny A.A."/>
            <person name="Slot J.C."/>
            <person name="Stielow J.B."/>
            <person name="Sun H."/>
            <person name="Kurtzman C.P."/>
            <person name="Blackwell M."/>
            <person name="Grigoriev I.V."/>
            <person name="Jeffries T.W."/>
        </authorList>
    </citation>
    <scope>NUCLEOTIDE SEQUENCE [LARGE SCALE GENOMIC DNA]</scope>
    <source>
        <strain evidence="7">NRRL YB-2248</strain>
    </source>
</reference>
<dbReference type="AlphaFoldDB" id="A0A1E4T8F3"/>
<keyword evidence="2" id="KW-0479">Metal-binding</keyword>
<dbReference type="InterPro" id="IPR000086">
    <property type="entry name" value="NUDIX_hydrolase_dom"/>
</dbReference>
<keyword evidence="3" id="KW-0378">Hydrolase</keyword>
<dbReference type="Gene3D" id="3.90.79.10">
    <property type="entry name" value="Nucleoside Triphosphate Pyrophosphohydrolase"/>
    <property type="match status" value="1"/>
</dbReference>
<dbReference type="PANTHER" id="PTHR12629">
    <property type="entry name" value="DIPHOSPHOINOSITOL POLYPHOSPHATE PHOSPHOHYDROLASE"/>
    <property type="match status" value="1"/>
</dbReference>
<dbReference type="GO" id="GO:1901907">
    <property type="term" value="P:diadenosine pentaphosphate catabolic process"/>
    <property type="evidence" value="ECO:0007669"/>
    <property type="project" value="TreeGrafter"/>
</dbReference>
<evidence type="ECO:0000259" key="5">
    <source>
        <dbReference type="PROSITE" id="PS51462"/>
    </source>
</evidence>
<dbReference type="PROSITE" id="PS51462">
    <property type="entry name" value="NUDIX"/>
    <property type="match status" value="1"/>
</dbReference>
<dbReference type="GO" id="GO:0046872">
    <property type="term" value="F:metal ion binding"/>
    <property type="evidence" value="ECO:0007669"/>
    <property type="project" value="UniProtKB-KW"/>
</dbReference>
<dbReference type="OrthoDB" id="2011998at2759"/>
<dbReference type="GO" id="GO:0071543">
    <property type="term" value="P:diphosphoinositol polyphosphate metabolic process"/>
    <property type="evidence" value="ECO:0007669"/>
    <property type="project" value="TreeGrafter"/>
</dbReference>
<keyword evidence="4" id="KW-0460">Magnesium</keyword>
<proteinExistence type="predicted"/>
<dbReference type="GO" id="GO:0034432">
    <property type="term" value="F:bis(5'-adenosyl)-pentaphosphatase activity"/>
    <property type="evidence" value="ECO:0007669"/>
    <property type="project" value="TreeGrafter"/>
</dbReference>
<evidence type="ECO:0000256" key="1">
    <source>
        <dbReference type="ARBA" id="ARBA00001946"/>
    </source>
</evidence>
<accession>A0A1E4T8F3</accession>